<dbReference type="Gene3D" id="3.90.79.20">
    <property type="match status" value="1"/>
</dbReference>
<dbReference type="Pfam" id="PF09297">
    <property type="entry name" value="Zn_ribbon_NUD"/>
    <property type="match status" value="1"/>
</dbReference>
<keyword evidence="5" id="KW-0479">Metal-binding</keyword>
<keyword evidence="8" id="KW-0520">NAD</keyword>
<dbReference type="Pfam" id="PF00293">
    <property type="entry name" value="NUDIX"/>
    <property type="match status" value="1"/>
</dbReference>
<dbReference type="GO" id="GO:0046872">
    <property type="term" value="F:metal ion binding"/>
    <property type="evidence" value="ECO:0007669"/>
    <property type="project" value="UniProtKB-KW"/>
</dbReference>
<gene>
    <name evidence="11" type="ORF">DF286_07845</name>
</gene>
<sequence length="301" mass="32581">MNFPTPGFTGSTIDRADNLRLDQERISALLNHDDARLLRLEALDPLLGEDDRLAWQAMSELAEGAVPLFLGLDGESPLFAPLTRMAPGPTRGWGVFGLIGRMEGGDAALWATARSLIEWHNRHGYCGVCGSPTEIFRAGWARKCDGCGAEHFPRVDPVVIMLAEHDGKVLVGRGLNYPERRYSALAGFVEPGESIEEGVARELLEEAGVRVKSVRYVASQPWPFPASLMIACIAEAESAAVVIDRTELADLMWVDRGQVAAALAGAEDAPFQAPPPFAIANTLMTRWLHGLDMLAQGRGPA</sequence>
<proteinExistence type="inferred from homology"/>
<dbReference type="PROSITE" id="PS51462">
    <property type="entry name" value="NUDIX"/>
    <property type="match status" value="1"/>
</dbReference>
<dbReference type="PROSITE" id="PS00893">
    <property type="entry name" value="NUDIX_BOX"/>
    <property type="match status" value="1"/>
</dbReference>
<feature type="domain" description="Nudix hydrolase" evidence="10">
    <location>
        <begin position="153"/>
        <end position="279"/>
    </location>
</feature>
<evidence type="ECO:0000256" key="2">
    <source>
        <dbReference type="ARBA" id="ARBA00001947"/>
    </source>
</evidence>
<organism evidence="11 12">
    <name type="scientific">Allosphingosinicella humi</name>
    <dbReference type="NCBI Taxonomy" id="2068657"/>
    <lineage>
        <taxon>Bacteria</taxon>
        <taxon>Pseudomonadati</taxon>
        <taxon>Pseudomonadota</taxon>
        <taxon>Alphaproteobacteria</taxon>
        <taxon>Sphingomonadales</taxon>
        <taxon>Sphingomonadaceae</taxon>
        <taxon>Allosphingosinicella</taxon>
    </lineage>
</organism>
<dbReference type="InterPro" id="IPR000086">
    <property type="entry name" value="NUDIX_hydrolase_dom"/>
</dbReference>
<dbReference type="Gene3D" id="3.90.79.10">
    <property type="entry name" value="Nucleoside Triphosphate Pyrophosphohydrolase"/>
    <property type="match status" value="1"/>
</dbReference>
<dbReference type="AlphaFoldDB" id="A0A2U2J3A3"/>
<comment type="similarity">
    <text evidence="3">Belongs to the Nudix hydrolase family. NudC subfamily.</text>
</comment>
<comment type="catalytic activity">
    <reaction evidence="9">
        <text>a 5'-end NAD(+)-phospho-ribonucleoside in mRNA + H2O = a 5'-end phospho-adenosine-phospho-ribonucleoside in mRNA + beta-nicotinamide D-ribonucleotide + 2 H(+)</text>
        <dbReference type="Rhea" id="RHEA:60876"/>
        <dbReference type="Rhea" id="RHEA-COMP:15698"/>
        <dbReference type="Rhea" id="RHEA-COMP:15719"/>
        <dbReference type="ChEBI" id="CHEBI:14649"/>
        <dbReference type="ChEBI" id="CHEBI:15377"/>
        <dbReference type="ChEBI" id="CHEBI:15378"/>
        <dbReference type="ChEBI" id="CHEBI:144029"/>
        <dbReference type="ChEBI" id="CHEBI:144051"/>
    </reaction>
    <physiologicalReaction direction="left-to-right" evidence="9">
        <dbReference type="Rhea" id="RHEA:60877"/>
    </physiologicalReaction>
</comment>
<comment type="caution">
    <text evidence="11">The sequence shown here is derived from an EMBL/GenBank/DDBJ whole genome shotgun (WGS) entry which is preliminary data.</text>
</comment>
<keyword evidence="6" id="KW-0378">Hydrolase</keyword>
<dbReference type="InterPro" id="IPR015797">
    <property type="entry name" value="NUDIX_hydrolase-like_dom_sf"/>
</dbReference>
<dbReference type="GO" id="GO:0005829">
    <property type="term" value="C:cytosol"/>
    <property type="evidence" value="ECO:0007669"/>
    <property type="project" value="TreeGrafter"/>
</dbReference>
<dbReference type="InterPro" id="IPR050241">
    <property type="entry name" value="NAD-cap_RNA_hydrolase_NudC"/>
</dbReference>
<keyword evidence="12" id="KW-1185">Reference proteome</keyword>
<dbReference type="SUPFAM" id="SSF55811">
    <property type="entry name" value="Nudix"/>
    <property type="match status" value="1"/>
</dbReference>
<dbReference type="InterPro" id="IPR049734">
    <property type="entry name" value="NudC-like_C"/>
</dbReference>
<evidence type="ECO:0000256" key="6">
    <source>
        <dbReference type="ARBA" id="ARBA00022801"/>
    </source>
</evidence>
<dbReference type="OrthoDB" id="9791656at2"/>
<evidence type="ECO:0000256" key="3">
    <source>
        <dbReference type="ARBA" id="ARBA00009595"/>
    </source>
</evidence>
<comment type="cofactor">
    <cofactor evidence="1">
        <name>Mg(2+)</name>
        <dbReference type="ChEBI" id="CHEBI:18420"/>
    </cofactor>
</comment>
<name>A0A2U2J3A3_9SPHN</name>
<evidence type="ECO:0000256" key="8">
    <source>
        <dbReference type="ARBA" id="ARBA00023027"/>
    </source>
</evidence>
<dbReference type="GO" id="GO:0035529">
    <property type="term" value="F:NADH pyrophosphatase activity"/>
    <property type="evidence" value="ECO:0007669"/>
    <property type="project" value="TreeGrafter"/>
</dbReference>
<evidence type="ECO:0000313" key="12">
    <source>
        <dbReference type="Proteomes" id="UP000245916"/>
    </source>
</evidence>
<dbReference type="EMBL" id="QFFF01000001">
    <property type="protein sequence ID" value="PWG02784.1"/>
    <property type="molecule type" value="Genomic_DNA"/>
</dbReference>
<dbReference type="GO" id="GO:0019677">
    <property type="term" value="P:NAD+ catabolic process"/>
    <property type="evidence" value="ECO:0007669"/>
    <property type="project" value="TreeGrafter"/>
</dbReference>
<evidence type="ECO:0000256" key="9">
    <source>
        <dbReference type="ARBA" id="ARBA00023679"/>
    </source>
</evidence>
<evidence type="ECO:0000256" key="7">
    <source>
        <dbReference type="ARBA" id="ARBA00022842"/>
    </source>
</evidence>
<dbReference type="InterPro" id="IPR015376">
    <property type="entry name" value="Znr_NADH_PPase"/>
</dbReference>
<evidence type="ECO:0000256" key="5">
    <source>
        <dbReference type="ARBA" id="ARBA00022723"/>
    </source>
</evidence>
<dbReference type="PANTHER" id="PTHR42904:SF6">
    <property type="entry name" value="NAD-CAPPED RNA HYDROLASE NUDT12"/>
    <property type="match status" value="1"/>
</dbReference>
<evidence type="ECO:0000256" key="4">
    <source>
        <dbReference type="ARBA" id="ARBA00012381"/>
    </source>
</evidence>
<keyword evidence="7" id="KW-0460">Magnesium</keyword>
<dbReference type="NCBIfam" id="NF001299">
    <property type="entry name" value="PRK00241.1"/>
    <property type="match status" value="1"/>
</dbReference>
<evidence type="ECO:0000256" key="1">
    <source>
        <dbReference type="ARBA" id="ARBA00001946"/>
    </source>
</evidence>
<dbReference type="CDD" id="cd03429">
    <property type="entry name" value="NUDIX_NADH_pyrophosphatase_Nudt13"/>
    <property type="match status" value="1"/>
</dbReference>
<dbReference type="EC" id="3.6.1.22" evidence="4"/>
<dbReference type="Proteomes" id="UP000245916">
    <property type="component" value="Unassembled WGS sequence"/>
</dbReference>
<reference evidence="11 12" key="1">
    <citation type="submission" date="2018-05" db="EMBL/GenBank/DDBJ databases">
        <title>Genome of Sphingosinicella humi QZX222.</title>
        <authorList>
            <person name="Qiao Z."/>
            <person name="Wang G."/>
        </authorList>
    </citation>
    <scope>NUCLEOTIDE SEQUENCE [LARGE SCALE GENOMIC DNA]</scope>
    <source>
        <strain evidence="11 12">QZX222</strain>
    </source>
</reference>
<accession>A0A2U2J3A3</accession>
<dbReference type="GO" id="GO:0006742">
    <property type="term" value="P:NADP+ catabolic process"/>
    <property type="evidence" value="ECO:0007669"/>
    <property type="project" value="TreeGrafter"/>
</dbReference>
<evidence type="ECO:0000259" key="10">
    <source>
        <dbReference type="PROSITE" id="PS51462"/>
    </source>
</evidence>
<evidence type="ECO:0000313" key="11">
    <source>
        <dbReference type="EMBL" id="PWG02784.1"/>
    </source>
</evidence>
<dbReference type="PANTHER" id="PTHR42904">
    <property type="entry name" value="NUDIX HYDROLASE, NUDC SUBFAMILY"/>
    <property type="match status" value="1"/>
</dbReference>
<dbReference type="RefSeq" id="WP_109270923.1">
    <property type="nucleotide sequence ID" value="NZ_QFFF01000001.1"/>
</dbReference>
<comment type="cofactor">
    <cofactor evidence="2">
        <name>Zn(2+)</name>
        <dbReference type="ChEBI" id="CHEBI:29105"/>
    </cofactor>
</comment>
<dbReference type="InterPro" id="IPR020084">
    <property type="entry name" value="NUDIX_hydrolase_CS"/>
</dbReference>
<protein>
    <recommendedName>
        <fullName evidence="4">NAD(+) diphosphatase</fullName>
        <ecNumber evidence="4">3.6.1.22</ecNumber>
    </recommendedName>
</protein>